<dbReference type="AlphaFoldDB" id="A0A8K0XT90"/>
<accession>A0A8K0XT90</accession>
<sequence length="283" mass="32867">MAHEKRIPTPQKTKKSTNDIPLTSEYLLVVLSDLSTRIARYFGSMAPVNLVVHGGVVMVLHEGLKTRPYTLDIDYCHRGFVVEWANRGLCDADARLKKCIAETAERFDLGPDWMNAHADTALPHRPPLEKAPQTYDHVWHAAMEKQNMEDNTIYRSDYLRLIAVPWSWGVALKLQRYLKFDPYDIACILNRGKTIRAVRHWDLRTIEVWLRQQCSALGYDWFSAEQIYIMRERMQHAICFAQKIEAEGKAQLMTLQQQSQQQYFFSQKPQHAGTSFTNVVRVR</sequence>
<evidence type="ECO:0000313" key="1">
    <source>
        <dbReference type="EMBL" id="KAH8105104.1"/>
    </source>
</evidence>
<reference evidence="1" key="1">
    <citation type="journal article" date="2021" name="New Phytol.">
        <title>Evolutionary innovations through gain and loss of genes in the ectomycorrhizal Boletales.</title>
        <authorList>
            <person name="Wu G."/>
            <person name="Miyauchi S."/>
            <person name="Morin E."/>
            <person name="Kuo A."/>
            <person name="Drula E."/>
            <person name="Varga T."/>
            <person name="Kohler A."/>
            <person name="Feng B."/>
            <person name="Cao Y."/>
            <person name="Lipzen A."/>
            <person name="Daum C."/>
            <person name="Hundley H."/>
            <person name="Pangilinan J."/>
            <person name="Johnson J."/>
            <person name="Barry K."/>
            <person name="LaButti K."/>
            <person name="Ng V."/>
            <person name="Ahrendt S."/>
            <person name="Min B."/>
            <person name="Choi I.G."/>
            <person name="Park H."/>
            <person name="Plett J.M."/>
            <person name="Magnuson J."/>
            <person name="Spatafora J.W."/>
            <person name="Nagy L.G."/>
            <person name="Henrissat B."/>
            <person name="Grigoriev I.V."/>
            <person name="Yang Z.L."/>
            <person name="Xu J."/>
            <person name="Martin F.M."/>
        </authorList>
    </citation>
    <scope>NUCLEOTIDE SEQUENCE</scope>
    <source>
        <strain evidence="1">KKN 215</strain>
    </source>
</reference>
<proteinExistence type="predicted"/>
<keyword evidence="2" id="KW-1185">Reference proteome</keyword>
<protein>
    <submittedName>
        <fullName evidence="1">Uncharacterized protein</fullName>
    </submittedName>
</protein>
<evidence type="ECO:0000313" key="2">
    <source>
        <dbReference type="Proteomes" id="UP000813824"/>
    </source>
</evidence>
<comment type="caution">
    <text evidence="1">The sequence shown here is derived from an EMBL/GenBank/DDBJ whole genome shotgun (WGS) entry which is preliminary data.</text>
</comment>
<gene>
    <name evidence="1" type="ORF">BXZ70DRAFT_919402</name>
</gene>
<dbReference type="OrthoDB" id="3141838at2759"/>
<dbReference type="Proteomes" id="UP000813824">
    <property type="component" value="Unassembled WGS sequence"/>
</dbReference>
<name>A0A8K0XT90_9AGAR</name>
<organism evidence="1 2">
    <name type="scientific">Cristinia sonorae</name>
    <dbReference type="NCBI Taxonomy" id="1940300"/>
    <lineage>
        <taxon>Eukaryota</taxon>
        <taxon>Fungi</taxon>
        <taxon>Dikarya</taxon>
        <taxon>Basidiomycota</taxon>
        <taxon>Agaricomycotina</taxon>
        <taxon>Agaricomycetes</taxon>
        <taxon>Agaricomycetidae</taxon>
        <taxon>Agaricales</taxon>
        <taxon>Pleurotineae</taxon>
        <taxon>Stephanosporaceae</taxon>
        <taxon>Cristinia</taxon>
    </lineage>
</organism>
<dbReference type="EMBL" id="JAEVFJ010000004">
    <property type="protein sequence ID" value="KAH8105104.1"/>
    <property type="molecule type" value="Genomic_DNA"/>
</dbReference>